<comment type="caution">
    <text evidence="1">The sequence shown here is derived from an EMBL/GenBank/DDBJ whole genome shotgun (WGS) entry which is preliminary data.</text>
</comment>
<dbReference type="AlphaFoldDB" id="A0A9J6DBV6"/>
<organism evidence="1 2">
    <name type="scientific">Rhipicephalus microplus</name>
    <name type="common">Cattle tick</name>
    <name type="synonym">Boophilus microplus</name>
    <dbReference type="NCBI Taxonomy" id="6941"/>
    <lineage>
        <taxon>Eukaryota</taxon>
        <taxon>Metazoa</taxon>
        <taxon>Ecdysozoa</taxon>
        <taxon>Arthropoda</taxon>
        <taxon>Chelicerata</taxon>
        <taxon>Arachnida</taxon>
        <taxon>Acari</taxon>
        <taxon>Parasitiformes</taxon>
        <taxon>Ixodida</taxon>
        <taxon>Ixodoidea</taxon>
        <taxon>Ixodidae</taxon>
        <taxon>Rhipicephalinae</taxon>
        <taxon>Rhipicephalus</taxon>
        <taxon>Boophilus</taxon>
    </lineage>
</organism>
<gene>
    <name evidence="1" type="ORF">HPB51_019963</name>
</gene>
<evidence type="ECO:0000313" key="2">
    <source>
        <dbReference type="Proteomes" id="UP000821866"/>
    </source>
</evidence>
<sequence>MRVCPMVGRVAMCVVPREEDRRLVFDPRWRRSCSASMGSKPAESSRPGFVFIQALYEKGSARAVERTTKETLFEGFSVFGAAGGASKASTRPVLEERPGAVGVTMKELHQRVDRYRSVGLVCTVVADYLEVHHGVIRRLLSSIGSSVFARDSSAGGIFHLNSHGTCTGNVVRLLNNWCLLFNPMDKTEYGHFLRQVFFRSLVASKKDQDFMFVKGFDEIKGDAYTIEHITKEILTALLDGFYFSGAAGGAIKSPTMPVLEERLGVVFVGINELHQWVDRLPSMGQTCTVAADYLEVHDGMVRRLLFSIGSAVFAGNVSAGGLFNPERHMTCIGYGVRFVDNRCAMPETESDCFYGQLGYRSLKANWNQSSMIIKTLQETNVNAYAFKRTMKEMLTTLFEGFGCFGVAAHAGRRLRVYTSSSRSTSMLDWLRMTKHPFNMRGRMRFHCLRTDFLYEQNRADERNVRKILHLPAFRSARSCVADSS</sequence>
<accession>A0A9J6DBV6</accession>
<evidence type="ECO:0000313" key="1">
    <source>
        <dbReference type="EMBL" id="KAH8019536.1"/>
    </source>
</evidence>
<dbReference type="Proteomes" id="UP000821866">
    <property type="component" value="Chromosome 8"/>
</dbReference>
<name>A0A9J6DBV6_RHIMP</name>
<reference evidence="1" key="1">
    <citation type="journal article" date="2020" name="Cell">
        <title>Large-Scale Comparative Analyses of Tick Genomes Elucidate Their Genetic Diversity and Vector Capacities.</title>
        <authorList>
            <consortium name="Tick Genome and Microbiome Consortium (TIGMIC)"/>
            <person name="Jia N."/>
            <person name="Wang J."/>
            <person name="Shi W."/>
            <person name="Du L."/>
            <person name="Sun Y."/>
            <person name="Zhan W."/>
            <person name="Jiang J.F."/>
            <person name="Wang Q."/>
            <person name="Zhang B."/>
            <person name="Ji P."/>
            <person name="Bell-Sakyi L."/>
            <person name="Cui X.M."/>
            <person name="Yuan T.T."/>
            <person name="Jiang B.G."/>
            <person name="Yang W.F."/>
            <person name="Lam T.T."/>
            <person name="Chang Q.C."/>
            <person name="Ding S.J."/>
            <person name="Wang X.J."/>
            <person name="Zhu J.G."/>
            <person name="Ruan X.D."/>
            <person name="Zhao L."/>
            <person name="Wei J.T."/>
            <person name="Ye R.Z."/>
            <person name="Que T.C."/>
            <person name="Du C.H."/>
            <person name="Zhou Y.H."/>
            <person name="Cheng J.X."/>
            <person name="Dai P.F."/>
            <person name="Guo W.B."/>
            <person name="Han X.H."/>
            <person name="Huang E.J."/>
            <person name="Li L.F."/>
            <person name="Wei W."/>
            <person name="Gao Y.C."/>
            <person name="Liu J.Z."/>
            <person name="Shao H.Z."/>
            <person name="Wang X."/>
            <person name="Wang C.C."/>
            <person name="Yang T.C."/>
            <person name="Huo Q.B."/>
            <person name="Li W."/>
            <person name="Chen H.Y."/>
            <person name="Chen S.E."/>
            <person name="Zhou L.G."/>
            <person name="Ni X.B."/>
            <person name="Tian J.H."/>
            <person name="Sheng Y."/>
            <person name="Liu T."/>
            <person name="Pan Y.S."/>
            <person name="Xia L.Y."/>
            <person name="Li J."/>
            <person name="Zhao F."/>
            <person name="Cao W.C."/>
        </authorList>
    </citation>
    <scope>NUCLEOTIDE SEQUENCE</scope>
    <source>
        <strain evidence="1">Rmic-2018</strain>
    </source>
</reference>
<reference evidence="1" key="2">
    <citation type="submission" date="2021-09" db="EMBL/GenBank/DDBJ databases">
        <authorList>
            <person name="Jia N."/>
            <person name="Wang J."/>
            <person name="Shi W."/>
            <person name="Du L."/>
            <person name="Sun Y."/>
            <person name="Zhan W."/>
            <person name="Jiang J."/>
            <person name="Wang Q."/>
            <person name="Zhang B."/>
            <person name="Ji P."/>
            <person name="Sakyi L.B."/>
            <person name="Cui X."/>
            <person name="Yuan T."/>
            <person name="Jiang B."/>
            <person name="Yang W."/>
            <person name="Lam T.T.-Y."/>
            <person name="Chang Q."/>
            <person name="Ding S."/>
            <person name="Wang X."/>
            <person name="Zhu J."/>
            <person name="Ruan X."/>
            <person name="Zhao L."/>
            <person name="Wei J."/>
            <person name="Que T."/>
            <person name="Du C."/>
            <person name="Cheng J."/>
            <person name="Dai P."/>
            <person name="Han X."/>
            <person name="Huang E."/>
            <person name="Gao Y."/>
            <person name="Liu J."/>
            <person name="Shao H."/>
            <person name="Ye R."/>
            <person name="Li L."/>
            <person name="Wei W."/>
            <person name="Wang X."/>
            <person name="Wang C."/>
            <person name="Huo Q."/>
            <person name="Li W."/>
            <person name="Guo W."/>
            <person name="Chen H."/>
            <person name="Chen S."/>
            <person name="Zhou L."/>
            <person name="Zhou L."/>
            <person name="Ni X."/>
            <person name="Tian J."/>
            <person name="Zhou Y."/>
            <person name="Sheng Y."/>
            <person name="Liu T."/>
            <person name="Pan Y."/>
            <person name="Xia L."/>
            <person name="Li J."/>
            <person name="Zhao F."/>
            <person name="Cao W."/>
        </authorList>
    </citation>
    <scope>NUCLEOTIDE SEQUENCE</scope>
    <source>
        <strain evidence="1">Rmic-2018</strain>
        <tissue evidence="1">Larvae</tissue>
    </source>
</reference>
<dbReference type="EMBL" id="JABSTU010000010">
    <property type="protein sequence ID" value="KAH8019536.1"/>
    <property type="molecule type" value="Genomic_DNA"/>
</dbReference>
<proteinExistence type="predicted"/>
<keyword evidence="2" id="KW-1185">Reference proteome</keyword>
<protein>
    <submittedName>
        <fullName evidence="1">Uncharacterized protein</fullName>
    </submittedName>
</protein>